<sequence length="295" mass="31520">MGQDSDEIVTAPSDAGWTGFGDDRVRVGAEFRTVVMVAERELIRFVRARGQLVTGFIQPLSFLLILGVGLNRLVTPSGDVNFVQFVLPGVVAMSVVGAALLSGASVVIDREFGFMREMVVAPPHRTSLVAGKIIGGTLVSTIKGVVVLVLAPLLGITLDVVIVVAAAGIAMLIAMAVTALGVFLACWIQRLETFQAVMQMLLMPMMFLSGALFPIRDLPGWLAVLTHVNPLTYGVDSLRRVVLSREATDLDAQGRFATGVELFGYELPVIVELAVVVGLGLLFAAMTIRRFGKPQ</sequence>
<keyword evidence="6" id="KW-1003">Cell membrane</keyword>
<protein>
    <recommendedName>
        <fullName evidence="6">Transport permease protein</fullName>
    </recommendedName>
</protein>
<feature type="transmembrane region" description="Helical" evidence="6">
    <location>
        <begin position="52"/>
        <end position="70"/>
    </location>
</feature>
<feature type="transmembrane region" description="Helical" evidence="6">
    <location>
        <begin position="196"/>
        <end position="215"/>
    </location>
</feature>
<dbReference type="InterPro" id="IPR047817">
    <property type="entry name" value="ABC2_TM_bact-type"/>
</dbReference>
<comment type="subcellular location">
    <subcellularLocation>
        <location evidence="6">Cell membrane</location>
        <topology evidence="6">Multi-pass membrane protein</topology>
    </subcellularLocation>
    <subcellularLocation>
        <location evidence="1">Membrane</location>
        <topology evidence="1">Multi-pass membrane protein</topology>
    </subcellularLocation>
</comment>
<gene>
    <name evidence="8" type="ORF">ACFQGD_03865</name>
</gene>
<evidence type="ECO:0000256" key="2">
    <source>
        <dbReference type="ARBA" id="ARBA00022692"/>
    </source>
</evidence>
<reference evidence="9" key="1">
    <citation type="journal article" date="2019" name="Int. J. Syst. Evol. Microbiol.">
        <title>The Global Catalogue of Microorganisms (GCM) 10K type strain sequencing project: providing services to taxonomists for standard genome sequencing and annotation.</title>
        <authorList>
            <consortium name="The Broad Institute Genomics Platform"/>
            <consortium name="The Broad Institute Genome Sequencing Center for Infectious Disease"/>
            <person name="Wu L."/>
            <person name="Ma J."/>
        </authorList>
    </citation>
    <scope>NUCLEOTIDE SEQUENCE [LARGE SCALE GENOMIC DNA]</scope>
    <source>
        <strain evidence="9">KCTC 32255</strain>
    </source>
</reference>
<name>A0ABW2BUM7_9PSEU</name>
<keyword evidence="9" id="KW-1185">Reference proteome</keyword>
<dbReference type="RefSeq" id="WP_345400778.1">
    <property type="nucleotide sequence ID" value="NZ_BAABLA010000102.1"/>
</dbReference>
<comment type="caution">
    <text evidence="8">The sequence shown here is derived from an EMBL/GenBank/DDBJ whole genome shotgun (WGS) entry which is preliminary data.</text>
</comment>
<dbReference type="InterPro" id="IPR051784">
    <property type="entry name" value="Nod_factor_ABC_transporter"/>
</dbReference>
<evidence type="ECO:0000256" key="6">
    <source>
        <dbReference type="RuleBase" id="RU361157"/>
    </source>
</evidence>
<keyword evidence="2 6" id="KW-0812">Transmembrane</keyword>
<evidence type="ECO:0000313" key="9">
    <source>
        <dbReference type="Proteomes" id="UP001596337"/>
    </source>
</evidence>
<dbReference type="Pfam" id="PF01061">
    <property type="entry name" value="ABC2_membrane"/>
    <property type="match status" value="1"/>
</dbReference>
<dbReference type="PRINTS" id="PR00164">
    <property type="entry name" value="ABC2TRNSPORT"/>
</dbReference>
<evidence type="ECO:0000256" key="5">
    <source>
        <dbReference type="ARBA" id="ARBA00023251"/>
    </source>
</evidence>
<proteinExistence type="inferred from homology"/>
<keyword evidence="4 6" id="KW-0472">Membrane</keyword>
<evidence type="ECO:0000256" key="1">
    <source>
        <dbReference type="ARBA" id="ARBA00004141"/>
    </source>
</evidence>
<dbReference type="EMBL" id="JBHSXX010000001">
    <property type="protein sequence ID" value="MFC6866274.1"/>
    <property type="molecule type" value="Genomic_DNA"/>
</dbReference>
<dbReference type="PROSITE" id="PS51012">
    <property type="entry name" value="ABC_TM2"/>
    <property type="match status" value="1"/>
</dbReference>
<feature type="transmembrane region" description="Helical" evidence="6">
    <location>
        <begin position="82"/>
        <end position="108"/>
    </location>
</feature>
<dbReference type="Proteomes" id="UP001596337">
    <property type="component" value="Unassembled WGS sequence"/>
</dbReference>
<keyword evidence="6" id="KW-0813">Transport</keyword>
<feature type="transmembrane region" description="Helical" evidence="6">
    <location>
        <begin position="129"/>
        <end position="154"/>
    </location>
</feature>
<dbReference type="PANTHER" id="PTHR43229:SF2">
    <property type="entry name" value="NODULATION PROTEIN J"/>
    <property type="match status" value="1"/>
</dbReference>
<dbReference type="InterPro" id="IPR000412">
    <property type="entry name" value="ABC_2_transport"/>
</dbReference>
<evidence type="ECO:0000313" key="8">
    <source>
        <dbReference type="EMBL" id="MFC6866274.1"/>
    </source>
</evidence>
<feature type="transmembrane region" description="Helical" evidence="6">
    <location>
        <begin position="160"/>
        <end position="184"/>
    </location>
</feature>
<evidence type="ECO:0000259" key="7">
    <source>
        <dbReference type="PROSITE" id="PS51012"/>
    </source>
</evidence>
<keyword evidence="3 6" id="KW-1133">Transmembrane helix</keyword>
<comment type="similarity">
    <text evidence="6">Belongs to the ABC-2 integral membrane protein family.</text>
</comment>
<feature type="domain" description="ABC transmembrane type-2" evidence="7">
    <location>
        <begin position="50"/>
        <end position="294"/>
    </location>
</feature>
<dbReference type="PIRSF" id="PIRSF006648">
    <property type="entry name" value="DrrB"/>
    <property type="match status" value="1"/>
</dbReference>
<dbReference type="PANTHER" id="PTHR43229">
    <property type="entry name" value="NODULATION PROTEIN J"/>
    <property type="match status" value="1"/>
</dbReference>
<evidence type="ECO:0000256" key="3">
    <source>
        <dbReference type="ARBA" id="ARBA00022989"/>
    </source>
</evidence>
<dbReference type="InterPro" id="IPR013525">
    <property type="entry name" value="ABC2_TM"/>
</dbReference>
<organism evidence="8 9">
    <name type="scientific">Haloechinothrix salitolerans</name>
    <dbReference type="NCBI Taxonomy" id="926830"/>
    <lineage>
        <taxon>Bacteria</taxon>
        <taxon>Bacillati</taxon>
        <taxon>Actinomycetota</taxon>
        <taxon>Actinomycetes</taxon>
        <taxon>Pseudonocardiales</taxon>
        <taxon>Pseudonocardiaceae</taxon>
        <taxon>Haloechinothrix</taxon>
    </lineage>
</organism>
<evidence type="ECO:0000256" key="4">
    <source>
        <dbReference type="ARBA" id="ARBA00023136"/>
    </source>
</evidence>
<accession>A0ABW2BUM7</accession>
<keyword evidence="5" id="KW-0046">Antibiotic resistance</keyword>
<feature type="transmembrane region" description="Helical" evidence="6">
    <location>
        <begin position="269"/>
        <end position="288"/>
    </location>
</feature>